<feature type="domain" description="C2 tensin-type" evidence="3">
    <location>
        <begin position="200"/>
        <end position="339"/>
    </location>
</feature>
<dbReference type="PANTHER" id="PTHR45733">
    <property type="entry name" value="FORMIN-J"/>
    <property type="match status" value="1"/>
</dbReference>
<dbReference type="PROSITE" id="PS51182">
    <property type="entry name" value="C2_TENSIN"/>
    <property type="match status" value="1"/>
</dbReference>
<organism evidence="4 5">
    <name type="scientific">Eragrostis curvula</name>
    <name type="common">weeping love grass</name>
    <dbReference type="NCBI Taxonomy" id="38414"/>
    <lineage>
        <taxon>Eukaryota</taxon>
        <taxon>Viridiplantae</taxon>
        <taxon>Streptophyta</taxon>
        <taxon>Embryophyta</taxon>
        <taxon>Tracheophyta</taxon>
        <taxon>Spermatophyta</taxon>
        <taxon>Magnoliopsida</taxon>
        <taxon>Liliopsida</taxon>
        <taxon>Poales</taxon>
        <taxon>Poaceae</taxon>
        <taxon>PACMAD clade</taxon>
        <taxon>Chloridoideae</taxon>
        <taxon>Eragrostideae</taxon>
        <taxon>Eragrostidinae</taxon>
        <taxon>Eragrostis</taxon>
    </lineage>
</organism>
<dbReference type="SUPFAM" id="SSF49562">
    <property type="entry name" value="C2 domain (Calcium/lipid-binding domain, CaLB)"/>
    <property type="match status" value="1"/>
</dbReference>
<dbReference type="InterPro" id="IPR051144">
    <property type="entry name" value="Formin_homology_domain"/>
</dbReference>
<dbReference type="AlphaFoldDB" id="A0A5J9TLK9"/>
<keyword evidence="1" id="KW-0904">Protein phosphatase</keyword>
<feature type="compositionally biased region" description="Polar residues" evidence="2">
    <location>
        <begin position="480"/>
        <end position="491"/>
    </location>
</feature>
<keyword evidence="5" id="KW-1185">Reference proteome</keyword>
<dbReference type="GO" id="GO:0004721">
    <property type="term" value="F:phosphoprotein phosphatase activity"/>
    <property type="evidence" value="ECO:0007669"/>
    <property type="project" value="UniProtKB-KW"/>
</dbReference>
<keyword evidence="1" id="KW-0378">Hydrolase</keyword>
<feature type="region of interest" description="Disordered" evidence="2">
    <location>
        <begin position="472"/>
        <end position="549"/>
    </location>
</feature>
<dbReference type="OrthoDB" id="1668162at2759"/>
<proteinExistence type="predicted"/>
<evidence type="ECO:0000256" key="2">
    <source>
        <dbReference type="SAM" id="MobiDB-lite"/>
    </source>
</evidence>
<dbReference type="SUPFAM" id="SSF52799">
    <property type="entry name" value="(Phosphotyrosine protein) phosphatases II"/>
    <property type="match status" value="1"/>
</dbReference>
<sequence length="549" mass="62351">MSLFRRLFYRRPPDGLVEISPNILVFDHCFSTDLFEEDELRPYIGGILKQLLGRYSIDSFMVFNFEGDKKDNQIANIFSYYDMSVMGYPRNYEGCPLLAMEMIHHFLRSSESWLSLSPDNFLLIHSEHGGWPVLSFALAALLVYLQRYDDEKAALEMVCRQAPDGLAELFSPLDPVPSQLRYLKYVSKRHISPELWPPVDAMLNLNCVIIRKVPNFDGQGGCRPILRIYGPDPLASNDRSTKVLFTNVKSSDFIEHYEQEDCEIIKINVQCPVQGDVVMECTSLDEDYQHEVMMFRAMFSTAFVEDNLLVLDRDQIDILWDTEHRFPADFRVEAIFSDIDMSTTIRKSELSSEDKESLSKVDDVFSLLDWSSTRDHITKDESGQKEIRSEHDGFDVIPLEETESSNITAEHNLLDSRSVQVHHMEPADNHHSGPKFENDKDDVASVHTLPEPEVTGPNYQGQLFKDTCTAEELEADSTENEPNSEMHSSNFRDAEAEDAAGAEWSDNNSDVFLSDGASSSAPSSPPKFDDDILQAGIIEPLSQPTELQV</sequence>
<accession>A0A5J9TLK9</accession>
<dbReference type="Pfam" id="PF10409">
    <property type="entry name" value="PTEN_C2"/>
    <property type="match status" value="1"/>
</dbReference>
<evidence type="ECO:0000259" key="3">
    <source>
        <dbReference type="PROSITE" id="PS51182"/>
    </source>
</evidence>
<protein>
    <recommendedName>
        <fullName evidence="3">C2 tensin-type domain-containing protein</fullName>
    </recommendedName>
</protein>
<name>A0A5J9TLK9_9POAL</name>
<evidence type="ECO:0000256" key="1">
    <source>
        <dbReference type="ARBA" id="ARBA00022912"/>
    </source>
</evidence>
<dbReference type="PANTHER" id="PTHR45733:SF7">
    <property type="entry name" value="C2 TENSIN-TYPE DOMAIN-CONTAINING PROTEIN"/>
    <property type="match status" value="1"/>
</dbReference>
<dbReference type="InterPro" id="IPR014020">
    <property type="entry name" value="Tensin_C2-dom"/>
</dbReference>
<dbReference type="Gene3D" id="3.90.190.10">
    <property type="entry name" value="Protein tyrosine phosphatase superfamily"/>
    <property type="match status" value="1"/>
</dbReference>
<dbReference type="EMBL" id="RWGY01000039">
    <property type="protein sequence ID" value="TVU12289.1"/>
    <property type="molecule type" value="Genomic_DNA"/>
</dbReference>
<evidence type="ECO:0000313" key="5">
    <source>
        <dbReference type="Proteomes" id="UP000324897"/>
    </source>
</evidence>
<gene>
    <name evidence="4" type="ORF">EJB05_45925</name>
</gene>
<comment type="caution">
    <text evidence="4">The sequence shown here is derived from an EMBL/GenBank/DDBJ whole genome shotgun (WGS) entry which is preliminary data.</text>
</comment>
<dbReference type="Gene3D" id="2.60.40.1110">
    <property type="match status" value="1"/>
</dbReference>
<reference evidence="4 5" key="1">
    <citation type="journal article" date="2019" name="Sci. Rep.">
        <title>A high-quality genome of Eragrostis curvula grass provides insights into Poaceae evolution and supports new strategies to enhance forage quality.</title>
        <authorList>
            <person name="Carballo J."/>
            <person name="Santos B.A.C.M."/>
            <person name="Zappacosta D."/>
            <person name="Garbus I."/>
            <person name="Selva J.P."/>
            <person name="Gallo C.A."/>
            <person name="Diaz A."/>
            <person name="Albertini E."/>
            <person name="Caccamo M."/>
            <person name="Echenique V."/>
        </authorList>
    </citation>
    <scope>NUCLEOTIDE SEQUENCE [LARGE SCALE GENOMIC DNA]</scope>
    <source>
        <strain evidence="5">cv. Victoria</strain>
        <tissue evidence="4">Leaf</tissue>
    </source>
</reference>
<evidence type="ECO:0000313" key="4">
    <source>
        <dbReference type="EMBL" id="TVU12289.1"/>
    </source>
</evidence>
<dbReference type="InterPro" id="IPR029021">
    <property type="entry name" value="Prot-tyrosine_phosphatase-like"/>
</dbReference>
<dbReference type="Proteomes" id="UP000324897">
    <property type="component" value="Chromosome 3"/>
</dbReference>
<dbReference type="Gramene" id="TVU12289">
    <property type="protein sequence ID" value="TVU12289"/>
    <property type="gene ID" value="EJB05_45925"/>
</dbReference>
<dbReference type="InterPro" id="IPR035892">
    <property type="entry name" value="C2_domain_sf"/>
</dbReference>
<dbReference type="SMART" id="SM01326">
    <property type="entry name" value="PTEN_C2"/>
    <property type="match status" value="1"/>
</dbReference>